<dbReference type="PRINTS" id="PR00364">
    <property type="entry name" value="DISEASERSIST"/>
</dbReference>
<evidence type="ECO:0000313" key="4">
    <source>
        <dbReference type="EMBL" id="GIM77080.1"/>
    </source>
</evidence>
<dbReference type="InterPro" id="IPR053137">
    <property type="entry name" value="NLR-like"/>
</dbReference>
<evidence type="ECO:0000259" key="3">
    <source>
        <dbReference type="Pfam" id="PF25000"/>
    </source>
</evidence>
<dbReference type="SUPFAM" id="SSF52540">
    <property type="entry name" value="P-loop containing nucleoside triphosphate hydrolases"/>
    <property type="match status" value="1"/>
</dbReference>
<dbReference type="InterPro" id="IPR002182">
    <property type="entry name" value="NB-ARC"/>
</dbReference>
<feature type="domain" description="DUF7779" evidence="3">
    <location>
        <begin position="311"/>
        <end position="404"/>
    </location>
</feature>
<dbReference type="Pfam" id="PF25000">
    <property type="entry name" value="DUF7779"/>
    <property type="match status" value="1"/>
</dbReference>
<dbReference type="Gene3D" id="3.40.50.300">
    <property type="entry name" value="P-loop containing nucleotide triphosphate hydrolases"/>
    <property type="match status" value="1"/>
</dbReference>
<accession>A0A919VVW7</accession>
<feature type="compositionally biased region" description="Basic and acidic residues" evidence="1">
    <location>
        <begin position="1"/>
        <end position="12"/>
    </location>
</feature>
<dbReference type="GO" id="GO:0043531">
    <property type="term" value="F:ADP binding"/>
    <property type="evidence" value="ECO:0007669"/>
    <property type="project" value="InterPro"/>
</dbReference>
<organism evidence="4 5">
    <name type="scientific">Actinoplanes auranticolor</name>
    <dbReference type="NCBI Taxonomy" id="47988"/>
    <lineage>
        <taxon>Bacteria</taxon>
        <taxon>Bacillati</taxon>
        <taxon>Actinomycetota</taxon>
        <taxon>Actinomycetes</taxon>
        <taxon>Micromonosporales</taxon>
        <taxon>Micromonosporaceae</taxon>
        <taxon>Actinoplanes</taxon>
    </lineage>
</organism>
<proteinExistence type="predicted"/>
<dbReference type="InterPro" id="IPR011990">
    <property type="entry name" value="TPR-like_helical_dom_sf"/>
</dbReference>
<reference evidence="4" key="1">
    <citation type="submission" date="2021-03" db="EMBL/GenBank/DDBJ databases">
        <title>Whole genome shotgun sequence of Actinoplanes auranticolor NBRC 12245.</title>
        <authorList>
            <person name="Komaki H."/>
            <person name="Tamura T."/>
        </authorList>
    </citation>
    <scope>NUCLEOTIDE SEQUENCE</scope>
    <source>
        <strain evidence="4">NBRC 12245</strain>
    </source>
</reference>
<dbReference type="Pfam" id="PF13374">
    <property type="entry name" value="TPR_10"/>
    <property type="match status" value="2"/>
</dbReference>
<dbReference type="PANTHER" id="PTHR46082:SF6">
    <property type="entry name" value="AAA+ ATPASE DOMAIN-CONTAINING PROTEIN-RELATED"/>
    <property type="match status" value="1"/>
</dbReference>
<dbReference type="Proteomes" id="UP000681340">
    <property type="component" value="Unassembled WGS sequence"/>
</dbReference>
<dbReference type="Gene3D" id="1.25.40.10">
    <property type="entry name" value="Tetratricopeptide repeat domain"/>
    <property type="match status" value="2"/>
</dbReference>
<evidence type="ECO:0000256" key="1">
    <source>
        <dbReference type="SAM" id="MobiDB-lite"/>
    </source>
</evidence>
<dbReference type="SUPFAM" id="SSF48452">
    <property type="entry name" value="TPR-like"/>
    <property type="match status" value="3"/>
</dbReference>
<name>A0A919VVW7_9ACTN</name>
<protein>
    <submittedName>
        <fullName evidence="4">Tetratricopeptide repeat protein</fullName>
    </submittedName>
</protein>
<feature type="region of interest" description="Disordered" evidence="1">
    <location>
        <begin position="1"/>
        <end position="23"/>
    </location>
</feature>
<keyword evidence="5" id="KW-1185">Reference proteome</keyword>
<gene>
    <name evidence="4" type="ORF">Aau02nite_74070</name>
</gene>
<sequence length="880" mass="95037">MSDDAVERHSDDQGPPVPVALPGARGVQVGAGNFQTNIFLARASSAEDVFPLQIGSLPPIAASFQARHGRSPETPQLTNGITVLVGLGGVGKTQLAAAVSHRARRSGETDLIVWVNGTSRDAIIAAYAQTAHDLGVATADAADTAAQRLLTWLANTDRRWLLVIDDLREPGHMNNLWPPLTSSGSTIVTTRRREAALRGSGRHFLEVGVFTPEESDRYLRSQLPPAQLDGAADLADDLGHLPLALAQASAFMLNKGLTCRQYIRRLGDQRRRLSQVLPERGALPDDHSQTLAATWSLTIRDADALDPPGLAKPLIHLIAFLEPNGIPHGLLLTLSVHAGLLAALDRSDAARGPRGEVESDDIRDALYNLQRWSLISMSDGPGGQSLRIHALVQRAVRESLTDDERDSLVATNADALVEIWPEPETDMSVSQVLRANAVALLRHNTPALWRDGPHPLIRRLGRSLGESGSPAQAVAHFTAAYSHATRVLGEEHPEALDIRSELAQWRGATGDYAGCLANLRSLLTGMTAVHGVNHPRTLAVRHSLAGWLGTAGEPTAAVTALTSLASDSSRILGDDHPDTLAIHHSLAGWLGTARRHAAAVTALTSLASDCSRVLGDDHPDTLAVHHSLARWRGASGDAGGAAKAFGLLHERRSRLLGRDHPETLLTFGNMAYWRGVAGDAAGAEQAFRRLHADRSRLLGSEHPDSLTTLGNVGHWLGVGGDPDGAARTFQALDAQRSRVLGDDHPHTLNGRAHLAYWLGERGAPQRALVVLSELLAHRRRVLGEEHPDTFATHQQIAYWRIRNGEQSEARADLAALLIRLGGPSSDKDQSTLDRRLRHWPAGEQIPAYLLRRMRAEYLRVLGADHPTSVSSRRNLARWRG</sequence>
<dbReference type="InterPro" id="IPR027417">
    <property type="entry name" value="P-loop_NTPase"/>
</dbReference>
<dbReference type="Pfam" id="PF00931">
    <property type="entry name" value="NB-ARC"/>
    <property type="match status" value="1"/>
</dbReference>
<evidence type="ECO:0000259" key="2">
    <source>
        <dbReference type="Pfam" id="PF00931"/>
    </source>
</evidence>
<dbReference type="InterPro" id="IPR056681">
    <property type="entry name" value="DUF7779"/>
</dbReference>
<feature type="domain" description="NB-ARC" evidence="2">
    <location>
        <begin position="80"/>
        <end position="216"/>
    </location>
</feature>
<dbReference type="PANTHER" id="PTHR46082">
    <property type="entry name" value="ATP/GTP-BINDING PROTEIN-RELATED"/>
    <property type="match status" value="1"/>
</dbReference>
<evidence type="ECO:0000313" key="5">
    <source>
        <dbReference type="Proteomes" id="UP000681340"/>
    </source>
</evidence>
<comment type="caution">
    <text evidence="4">The sequence shown here is derived from an EMBL/GenBank/DDBJ whole genome shotgun (WGS) entry which is preliminary data.</text>
</comment>
<dbReference type="RefSeq" id="WP_212993245.1">
    <property type="nucleotide sequence ID" value="NZ_BAABEA010000047.1"/>
</dbReference>
<dbReference type="EMBL" id="BOQL01000066">
    <property type="protein sequence ID" value="GIM77080.1"/>
    <property type="molecule type" value="Genomic_DNA"/>
</dbReference>
<dbReference type="AlphaFoldDB" id="A0A919VVW7"/>